<dbReference type="Proteomes" id="UP000765509">
    <property type="component" value="Unassembled WGS sequence"/>
</dbReference>
<dbReference type="InterPro" id="IPR039537">
    <property type="entry name" value="Retrotran_Ty1/copia-like"/>
</dbReference>
<evidence type="ECO:0000256" key="16">
    <source>
        <dbReference type="ARBA" id="ARBA00023172"/>
    </source>
</evidence>
<keyword evidence="16" id="KW-0233">DNA recombination</keyword>
<dbReference type="PANTHER" id="PTHR42648:SF11">
    <property type="entry name" value="TRANSPOSON TY4-P GAG-POL POLYPROTEIN"/>
    <property type="match status" value="1"/>
</dbReference>
<dbReference type="GO" id="GO:0006310">
    <property type="term" value="P:DNA recombination"/>
    <property type="evidence" value="ECO:0007669"/>
    <property type="project" value="UniProtKB-KW"/>
</dbReference>
<dbReference type="GO" id="GO:0046872">
    <property type="term" value="F:metal ion binding"/>
    <property type="evidence" value="ECO:0007669"/>
    <property type="project" value="UniProtKB-KW"/>
</dbReference>
<keyword evidence="15" id="KW-0917">Virion maturation</keyword>
<evidence type="ECO:0000256" key="12">
    <source>
        <dbReference type="ARBA" id="ARBA00022908"/>
    </source>
</evidence>
<keyword evidence="8" id="KW-0255">Endonuclease</keyword>
<dbReference type="OrthoDB" id="3237746at2759"/>
<keyword evidence="3" id="KW-0645">Protease</keyword>
<evidence type="ECO:0000256" key="17">
    <source>
        <dbReference type="ARBA" id="ARBA00023268"/>
    </source>
</evidence>
<sequence length="667" mass="76371">MWLKECEVKKCSPTLDEAIEEIRCAIQQNKENQEKKAFLAKKKESEKNDRPWPTCKPGYHNPLTKNSEDECQNLKKGKLTTTLICFEKETTQNSIVLDSGASNSMFNDAKYFINYSPREDKVILADGSSIKTLGTGTIHLDLPHSYLKFNNCLLIPQLLVNLLRMAQGNYTVQKSTSPKSFEVIGPKHEVVIDELLESGIFVFTQNKATAFSGNSTPQTIMRLHQASGHPSYEYFKRMYPNRQIPQLYCSTCNPSKMTKVPFEGTFPACHWKIQFLHLDLCGPISPASFSGSKYFLRKMDRYSHFIWIFFLMNKSECNSLIKKHILKLKRQSNSPYTPEKNPFSKRGNQTTVNKSRCLLEDSGLSLSYWGEAVNTAVYLENLTPNKAIYFQTPYLKWFEQHPSIKNLHPFGCKATSLIPPPPNKFDQKGELGIFIGYGEGHQTYWILKLETGNVKRSHHLKLNNNIFPAFSYPDSNKTDTFTISDHFYLPIIDPNVKIDSISHPNEENPTQTNSEERITNQNSLLNYKGYIWTNEPINKSKGNIGEVGNTRNILNTSRRPKQSANFSKLTLLDPKNYKQAINSVESKNWEEAISQELQNMAKNFVWSPCNEPTNCKPLNTTWVLKQRTDENGNLSRFKARLCVQGLNQREGIDYSKFFSPTGRLTSF</sequence>
<gene>
    <name evidence="22" type="ORF">O181_051529</name>
</gene>
<keyword evidence="10" id="KW-0067">ATP-binding</keyword>
<dbReference type="AlphaFoldDB" id="A0A9Q3DYZ8"/>
<proteinExistence type="predicted"/>
<evidence type="ECO:0000256" key="10">
    <source>
        <dbReference type="ARBA" id="ARBA00022840"/>
    </source>
</evidence>
<keyword evidence="7" id="KW-0547">Nucleotide-binding</keyword>
<feature type="compositionally biased region" description="Basic and acidic residues" evidence="18">
    <location>
        <begin position="35"/>
        <end position="50"/>
    </location>
</feature>
<reference evidence="22" key="1">
    <citation type="submission" date="2021-03" db="EMBL/GenBank/DDBJ databases">
        <title>Draft genome sequence of rust myrtle Austropuccinia psidii MF-1, a brazilian biotype.</title>
        <authorList>
            <person name="Quecine M.C."/>
            <person name="Pachon D.M.R."/>
            <person name="Bonatelli M.L."/>
            <person name="Correr F.H."/>
            <person name="Franceschini L.M."/>
            <person name="Leite T.F."/>
            <person name="Margarido G.R.A."/>
            <person name="Almeida C.A."/>
            <person name="Ferrarezi J.A."/>
            <person name="Labate C.A."/>
        </authorList>
    </citation>
    <scope>NUCLEOTIDE SEQUENCE</scope>
    <source>
        <strain evidence="22">MF-1</strain>
    </source>
</reference>
<name>A0A9Q3DYZ8_9BASI</name>
<keyword evidence="6" id="KW-0479">Metal-binding</keyword>
<evidence type="ECO:0000256" key="2">
    <source>
        <dbReference type="ARBA" id="ARBA00022612"/>
    </source>
</evidence>
<keyword evidence="2" id="KW-1188">Viral release from host cell</keyword>
<keyword evidence="13" id="KW-0695">RNA-directed DNA polymerase</keyword>
<feature type="domain" description="Reverse transcriptase Ty1/copia-type" evidence="19">
    <location>
        <begin position="605"/>
        <end position="666"/>
    </location>
</feature>
<feature type="domain" description="Retroviral polymerase SH3-like" evidence="21">
    <location>
        <begin position="412"/>
        <end position="469"/>
    </location>
</feature>
<dbReference type="Pfam" id="PF22936">
    <property type="entry name" value="Pol_BBD"/>
    <property type="match status" value="1"/>
</dbReference>
<evidence type="ECO:0000256" key="11">
    <source>
        <dbReference type="ARBA" id="ARBA00022842"/>
    </source>
</evidence>
<evidence type="ECO:0000256" key="14">
    <source>
        <dbReference type="ARBA" id="ARBA00022932"/>
    </source>
</evidence>
<keyword evidence="14" id="KW-0808">Transferase</keyword>
<keyword evidence="5" id="KW-0540">Nuclease</keyword>
<dbReference type="GO" id="GO:0004519">
    <property type="term" value="F:endonuclease activity"/>
    <property type="evidence" value="ECO:0007669"/>
    <property type="project" value="UniProtKB-KW"/>
</dbReference>
<evidence type="ECO:0000256" key="15">
    <source>
        <dbReference type="ARBA" id="ARBA00023113"/>
    </source>
</evidence>
<keyword evidence="9" id="KW-0378">Hydrolase</keyword>
<evidence type="ECO:0000259" key="19">
    <source>
        <dbReference type="Pfam" id="PF07727"/>
    </source>
</evidence>
<evidence type="ECO:0000256" key="4">
    <source>
        <dbReference type="ARBA" id="ARBA00022695"/>
    </source>
</evidence>
<dbReference type="GO" id="GO:0003887">
    <property type="term" value="F:DNA-directed DNA polymerase activity"/>
    <property type="evidence" value="ECO:0007669"/>
    <property type="project" value="UniProtKB-KW"/>
</dbReference>
<keyword evidence="23" id="KW-1185">Reference proteome</keyword>
<evidence type="ECO:0000313" key="23">
    <source>
        <dbReference type="Proteomes" id="UP000765509"/>
    </source>
</evidence>
<accession>A0A9Q3DYZ8</accession>
<evidence type="ECO:0008006" key="24">
    <source>
        <dbReference type="Google" id="ProtNLM"/>
    </source>
</evidence>
<keyword evidence="17" id="KW-0511">Multifunctional enzyme</keyword>
<dbReference type="InterPro" id="IPR013103">
    <property type="entry name" value="RVT_2"/>
</dbReference>
<dbReference type="InterPro" id="IPR057670">
    <property type="entry name" value="SH3_retrovirus"/>
</dbReference>
<evidence type="ECO:0000256" key="6">
    <source>
        <dbReference type="ARBA" id="ARBA00022723"/>
    </source>
</evidence>
<evidence type="ECO:0000256" key="3">
    <source>
        <dbReference type="ARBA" id="ARBA00022670"/>
    </source>
</evidence>
<keyword evidence="4" id="KW-0548">Nucleotidyltransferase</keyword>
<dbReference type="GO" id="GO:0005524">
    <property type="term" value="F:ATP binding"/>
    <property type="evidence" value="ECO:0007669"/>
    <property type="project" value="UniProtKB-KW"/>
</dbReference>
<dbReference type="GO" id="GO:0008233">
    <property type="term" value="F:peptidase activity"/>
    <property type="evidence" value="ECO:0007669"/>
    <property type="project" value="UniProtKB-KW"/>
</dbReference>
<evidence type="ECO:0000313" key="22">
    <source>
        <dbReference type="EMBL" id="MBW0511814.1"/>
    </source>
</evidence>
<dbReference type="GO" id="GO:0003964">
    <property type="term" value="F:RNA-directed DNA polymerase activity"/>
    <property type="evidence" value="ECO:0007669"/>
    <property type="project" value="UniProtKB-KW"/>
</dbReference>
<dbReference type="GO" id="GO:0015074">
    <property type="term" value="P:DNA integration"/>
    <property type="evidence" value="ECO:0007669"/>
    <property type="project" value="UniProtKB-KW"/>
</dbReference>
<evidence type="ECO:0000259" key="20">
    <source>
        <dbReference type="Pfam" id="PF22936"/>
    </source>
</evidence>
<dbReference type="InterPro" id="IPR036397">
    <property type="entry name" value="RNaseH_sf"/>
</dbReference>
<organism evidence="22 23">
    <name type="scientific">Austropuccinia psidii MF-1</name>
    <dbReference type="NCBI Taxonomy" id="1389203"/>
    <lineage>
        <taxon>Eukaryota</taxon>
        <taxon>Fungi</taxon>
        <taxon>Dikarya</taxon>
        <taxon>Basidiomycota</taxon>
        <taxon>Pucciniomycotina</taxon>
        <taxon>Pucciniomycetes</taxon>
        <taxon>Pucciniales</taxon>
        <taxon>Sphaerophragmiaceae</taxon>
        <taxon>Austropuccinia</taxon>
    </lineage>
</organism>
<evidence type="ECO:0000256" key="5">
    <source>
        <dbReference type="ARBA" id="ARBA00022722"/>
    </source>
</evidence>
<keyword evidence="11" id="KW-0460">Magnesium</keyword>
<comment type="caution">
    <text evidence="22">The sequence shown here is derived from an EMBL/GenBank/DDBJ whole genome shotgun (WGS) entry which is preliminary data.</text>
</comment>
<keyword evidence="12" id="KW-0229">DNA integration</keyword>
<dbReference type="SUPFAM" id="SSF53098">
    <property type="entry name" value="Ribonuclease H-like"/>
    <property type="match status" value="1"/>
</dbReference>
<dbReference type="InterPro" id="IPR012337">
    <property type="entry name" value="RNaseH-like_sf"/>
</dbReference>
<evidence type="ECO:0000259" key="21">
    <source>
        <dbReference type="Pfam" id="PF25597"/>
    </source>
</evidence>
<dbReference type="GO" id="GO:0003676">
    <property type="term" value="F:nucleic acid binding"/>
    <property type="evidence" value="ECO:0007669"/>
    <property type="project" value="InterPro"/>
</dbReference>
<dbReference type="Pfam" id="PF25597">
    <property type="entry name" value="SH3_retrovirus"/>
    <property type="match status" value="1"/>
</dbReference>
<dbReference type="Pfam" id="PF07727">
    <property type="entry name" value="RVT_2"/>
    <property type="match status" value="1"/>
</dbReference>
<dbReference type="PANTHER" id="PTHR42648">
    <property type="entry name" value="TRANSPOSASE, PUTATIVE-RELATED"/>
    <property type="match status" value="1"/>
</dbReference>
<dbReference type="GO" id="GO:0006508">
    <property type="term" value="P:proteolysis"/>
    <property type="evidence" value="ECO:0007669"/>
    <property type="project" value="UniProtKB-KW"/>
</dbReference>
<dbReference type="InterPro" id="IPR054722">
    <property type="entry name" value="PolX-like_BBD"/>
</dbReference>
<dbReference type="EMBL" id="AVOT02022392">
    <property type="protein sequence ID" value="MBW0511814.1"/>
    <property type="molecule type" value="Genomic_DNA"/>
</dbReference>
<feature type="domain" description="Retrovirus-related Pol polyprotein from transposon TNT 1-94-like beta-barrel" evidence="20">
    <location>
        <begin position="96"/>
        <end position="167"/>
    </location>
</feature>
<evidence type="ECO:0000256" key="18">
    <source>
        <dbReference type="SAM" id="MobiDB-lite"/>
    </source>
</evidence>
<keyword evidence="14" id="KW-0239">DNA-directed DNA polymerase</keyword>
<evidence type="ECO:0000256" key="1">
    <source>
        <dbReference type="ARBA" id="ARBA00002180"/>
    </source>
</evidence>
<evidence type="ECO:0000256" key="8">
    <source>
        <dbReference type="ARBA" id="ARBA00022759"/>
    </source>
</evidence>
<dbReference type="Gene3D" id="3.30.420.10">
    <property type="entry name" value="Ribonuclease H-like superfamily/Ribonuclease H"/>
    <property type="match status" value="1"/>
</dbReference>
<evidence type="ECO:0000256" key="9">
    <source>
        <dbReference type="ARBA" id="ARBA00022801"/>
    </source>
</evidence>
<evidence type="ECO:0000256" key="7">
    <source>
        <dbReference type="ARBA" id="ARBA00022741"/>
    </source>
</evidence>
<protein>
    <recommendedName>
        <fullName evidence="24">Reverse transcriptase Ty1/copia-type domain-containing protein</fullName>
    </recommendedName>
</protein>
<comment type="function">
    <text evidence="1">The aspartyl protease (PR) mediates the proteolytic cleavages of the Gag and Gag-Pol polyproteins after assembly of the VLP.</text>
</comment>
<evidence type="ECO:0000256" key="13">
    <source>
        <dbReference type="ARBA" id="ARBA00022918"/>
    </source>
</evidence>
<feature type="region of interest" description="Disordered" evidence="18">
    <location>
        <begin position="35"/>
        <end position="56"/>
    </location>
</feature>